<dbReference type="NCBIfam" id="TIGR00166">
    <property type="entry name" value="S6"/>
    <property type="match status" value="1"/>
</dbReference>
<dbReference type="HAMAP" id="MF_00360">
    <property type="entry name" value="Ribosomal_bS6"/>
    <property type="match status" value="1"/>
</dbReference>
<sequence>MRNYEIMFIVKPTLSEDEVKKVADECAKIITDNGGKLTKQDNLGQRELAYEINDFKSGYYFLFNLESEDDKAIKEFDRLSRINKNIVRHLITKIEG</sequence>
<dbReference type="InterPro" id="IPR000529">
    <property type="entry name" value="Ribosomal_bS6"/>
</dbReference>
<evidence type="ECO:0000256" key="1">
    <source>
        <dbReference type="ARBA" id="ARBA00009512"/>
    </source>
</evidence>
<keyword evidence="4 8" id="KW-0689">Ribosomal protein</keyword>
<dbReference type="InterPro" id="IPR035980">
    <property type="entry name" value="Ribosomal_bS6_sf"/>
</dbReference>
<dbReference type="GO" id="GO:0006412">
    <property type="term" value="P:translation"/>
    <property type="evidence" value="ECO:0007669"/>
    <property type="project" value="UniProtKB-UniRule"/>
</dbReference>
<evidence type="ECO:0000256" key="4">
    <source>
        <dbReference type="ARBA" id="ARBA00022980"/>
    </source>
</evidence>
<reference evidence="9" key="2">
    <citation type="journal article" date="2021" name="PeerJ">
        <title>Extensive microbial diversity within the chicken gut microbiome revealed by metagenomics and culture.</title>
        <authorList>
            <person name="Gilroy R."/>
            <person name="Ravi A."/>
            <person name="Getino M."/>
            <person name="Pursley I."/>
            <person name="Horton D.L."/>
            <person name="Alikhan N.F."/>
            <person name="Baker D."/>
            <person name="Gharbi K."/>
            <person name="Hall N."/>
            <person name="Watson M."/>
            <person name="Adriaenssens E.M."/>
            <person name="Foster-Nyarko E."/>
            <person name="Jarju S."/>
            <person name="Secka A."/>
            <person name="Antonio M."/>
            <person name="Oren A."/>
            <person name="Chaudhuri R.R."/>
            <person name="La Ragione R."/>
            <person name="Hildebrand F."/>
            <person name="Pallen M.J."/>
        </authorList>
    </citation>
    <scope>NUCLEOTIDE SEQUENCE</scope>
    <source>
        <strain evidence="9">CHK147-3167</strain>
    </source>
</reference>
<comment type="function">
    <text evidence="6 8">Binds together with bS18 to 16S ribosomal RNA.</text>
</comment>
<evidence type="ECO:0000313" key="10">
    <source>
        <dbReference type="Proteomes" id="UP000886786"/>
    </source>
</evidence>
<protein>
    <recommendedName>
        <fullName evidence="7 8">Small ribosomal subunit protein bS6</fullName>
    </recommendedName>
</protein>
<dbReference type="EMBL" id="DVFV01000137">
    <property type="protein sequence ID" value="HIQ91546.1"/>
    <property type="molecule type" value="Genomic_DNA"/>
</dbReference>
<dbReference type="PROSITE" id="PS01048">
    <property type="entry name" value="RIBOSOMAL_S6"/>
    <property type="match status" value="1"/>
</dbReference>
<proteinExistence type="inferred from homology"/>
<evidence type="ECO:0000256" key="2">
    <source>
        <dbReference type="ARBA" id="ARBA00022730"/>
    </source>
</evidence>
<dbReference type="GO" id="GO:0070181">
    <property type="term" value="F:small ribosomal subunit rRNA binding"/>
    <property type="evidence" value="ECO:0007669"/>
    <property type="project" value="TreeGrafter"/>
</dbReference>
<dbReference type="AlphaFoldDB" id="A0A9D1D0K0"/>
<organism evidence="9 10">
    <name type="scientific">Candidatus Coprosoma intestinipullorum</name>
    <dbReference type="NCBI Taxonomy" id="2840752"/>
    <lineage>
        <taxon>Bacteria</taxon>
        <taxon>Bacillati</taxon>
        <taxon>Bacillota</taxon>
        <taxon>Bacillota incertae sedis</taxon>
        <taxon>Candidatus Coprosoma</taxon>
    </lineage>
</organism>
<dbReference type="GO" id="GO:0003735">
    <property type="term" value="F:structural constituent of ribosome"/>
    <property type="evidence" value="ECO:0007669"/>
    <property type="project" value="InterPro"/>
</dbReference>
<dbReference type="SUPFAM" id="SSF54995">
    <property type="entry name" value="Ribosomal protein S6"/>
    <property type="match status" value="1"/>
</dbReference>
<dbReference type="InterPro" id="IPR020814">
    <property type="entry name" value="Ribosomal_S6_plastid/chlpt"/>
</dbReference>
<dbReference type="Proteomes" id="UP000886786">
    <property type="component" value="Unassembled WGS sequence"/>
</dbReference>
<dbReference type="Pfam" id="PF01250">
    <property type="entry name" value="Ribosomal_S6"/>
    <property type="match status" value="1"/>
</dbReference>
<comment type="caution">
    <text evidence="9">The sequence shown here is derived from an EMBL/GenBank/DDBJ whole genome shotgun (WGS) entry which is preliminary data.</text>
</comment>
<evidence type="ECO:0000313" key="9">
    <source>
        <dbReference type="EMBL" id="HIQ91546.1"/>
    </source>
</evidence>
<dbReference type="CDD" id="cd00473">
    <property type="entry name" value="bS6"/>
    <property type="match status" value="1"/>
</dbReference>
<evidence type="ECO:0000256" key="8">
    <source>
        <dbReference type="HAMAP-Rule" id="MF_00360"/>
    </source>
</evidence>
<dbReference type="GO" id="GO:1990904">
    <property type="term" value="C:ribonucleoprotein complex"/>
    <property type="evidence" value="ECO:0007669"/>
    <property type="project" value="UniProtKB-KW"/>
</dbReference>
<dbReference type="InterPro" id="IPR020815">
    <property type="entry name" value="Ribosomal_bS6_CS"/>
</dbReference>
<evidence type="ECO:0000256" key="7">
    <source>
        <dbReference type="ARBA" id="ARBA00035294"/>
    </source>
</evidence>
<keyword evidence="3 8" id="KW-0694">RNA-binding</keyword>
<evidence type="ECO:0000256" key="3">
    <source>
        <dbReference type="ARBA" id="ARBA00022884"/>
    </source>
</evidence>
<keyword evidence="2 8" id="KW-0699">rRNA-binding</keyword>
<reference evidence="9" key="1">
    <citation type="submission" date="2020-10" db="EMBL/GenBank/DDBJ databases">
        <authorList>
            <person name="Gilroy R."/>
        </authorList>
    </citation>
    <scope>NUCLEOTIDE SEQUENCE</scope>
    <source>
        <strain evidence="9">CHK147-3167</strain>
    </source>
</reference>
<evidence type="ECO:0000256" key="6">
    <source>
        <dbReference type="ARBA" id="ARBA00035104"/>
    </source>
</evidence>
<evidence type="ECO:0000256" key="5">
    <source>
        <dbReference type="ARBA" id="ARBA00023274"/>
    </source>
</evidence>
<accession>A0A9D1D0K0</accession>
<name>A0A9D1D0K0_9FIRM</name>
<dbReference type="InterPro" id="IPR014717">
    <property type="entry name" value="Transl_elong_EF1B/ribsomal_bS6"/>
</dbReference>
<keyword evidence="5 8" id="KW-0687">Ribonucleoprotein</keyword>
<dbReference type="PANTHER" id="PTHR21011:SF1">
    <property type="entry name" value="SMALL RIBOSOMAL SUBUNIT PROTEIN BS6M"/>
    <property type="match status" value="1"/>
</dbReference>
<gene>
    <name evidence="8" type="primary">rpsF</name>
    <name evidence="9" type="ORF">IAB27_08055</name>
</gene>
<dbReference type="GO" id="GO:0005737">
    <property type="term" value="C:cytoplasm"/>
    <property type="evidence" value="ECO:0007669"/>
    <property type="project" value="UniProtKB-ARBA"/>
</dbReference>
<dbReference type="Gene3D" id="3.30.70.60">
    <property type="match status" value="1"/>
</dbReference>
<dbReference type="PANTHER" id="PTHR21011">
    <property type="entry name" value="MITOCHONDRIAL 28S RIBOSOMAL PROTEIN S6"/>
    <property type="match status" value="1"/>
</dbReference>
<comment type="similarity">
    <text evidence="1 8">Belongs to the bacterial ribosomal protein bS6 family.</text>
</comment>
<dbReference type="GO" id="GO:0005840">
    <property type="term" value="C:ribosome"/>
    <property type="evidence" value="ECO:0007669"/>
    <property type="project" value="UniProtKB-KW"/>
</dbReference>